<dbReference type="InterPro" id="IPR001789">
    <property type="entry name" value="Sig_transdc_resp-reg_receiver"/>
</dbReference>
<keyword evidence="3" id="KW-0732">Signal</keyword>
<dbReference type="PROSITE" id="PS50110">
    <property type="entry name" value="RESPONSE_REGULATORY"/>
    <property type="match status" value="1"/>
</dbReference>
<dbReference type="PANTHER" id="PTHR44591:SF3">
    <property type="entry name" value="RESPONSE REGULATORY DOMAIN-CONTAINING PROTEIN"/>
    <property type="match status" value="1"/>
</dbReference>
<dbReference type="GO" id="GO:0000160">
    <property type="term" value="P:phosphorelay signal transduction system"/>
    <property type="evidence" value="ECO:0007669"/>
    <property type="project" value="InterPro"/>
</dbReference>
<dbReference type="InterPro" id="IPR011006">
    <property type="entry name" value="CheY-like_superfamily"/>
</dbReference>
<evidence type="ECO:0000256" key="2">
    <source>
        <dbReference type="PROSITE-ProRule" id="PRU00169"/>
    </source>
</evidence>
<keyword evidence="1 2" id="KW-0597">Phosphoprotein</keyword>
<feature type="chain" id="PRO_5018033145" evidence="3">
    <location>
        <begin position="26"/>
        <end position="365"/>
    </location>
</feature>
<organism evidence="5 6">
    <name type="scientific">Pseudomonas viridiflava</name>
    <name type="common">Phytomonas viridiflava</name>
    <dbReference type="NCBI Taxonomy" id="33069"/>
    <lineage>
        <taxon>Bacteria</taxon>
        <taxon>Pseudomonadati</taxon>
        <taxon>Pseudomonadota</taxon>
        <taxon>Gammaproteobacteria</taxon>
        <taxon>Pseudomonadales</taxon>
        <taxon>Pseudomonadaceae</taxon>
        <taxon>Pseudomonas</taxon>
    </lineage>
</organism>
<dbReference type="PANTHER" id="PTHR44591">
    <property type="entry name" value="STRESS RESPONSE REGULATOR PROTEIN 1"/>
    <property type="match status" value="1"/>
</dbReference>
<comment type="caution">
    <text evidence="5">The sequence shown here is derived from an EMBL/GenBank/DDBJ whole genome shotgun (WGS) entry which is preliminary data.</text>
</comment>
<feature type="modified residue" description="4-aspartylphosphate" evidence="2">
    <location>
        <position position="123"/>
    </location>
</feature>
<dbReference type="Proteomes" id="UP000271866">
    <property type="component" value="Unassembled WGS sequence"/>
</dbReference>
<sequence length="365" mass="39490">MPARKTPSMRWAFFVVQMSIPVACGLNVAAQSINMAVGHRSTLCLPKQRACWHTAVRLQVNTPAGASMSKVSVLVVDDATFIRDLVKKGLRNYFPGIHTEDAVNGRKAQALLGKEPFDLILCDWEMPEMSGLELLAWCREQDNYLRTVPFIMVTSRGDKENVVQAIQAGVTDFVGKPFTNEQLLTKVKKALAKVGKLDAVMSTAPARMNSPLNDSLSALTGGKAEVVRAAPAQAAAPAGIAKAPPVAAKSAEPAGRGQGQLRLPNGIQPCVIKALTLKDATLVIRVSENLPQVLDSAVLDLEQGESNEVARLNGYLHSVAAFEQKPDSEWLQVTFRFVDQDAQKLDYLSRLIARGTAQKHFVPGA</sequence>
<name>A0A3M4NW70_PSEVI</name>
<feature type="domain" description="Response regulatory" evidence="4">
    <location>
        <begin position="72"/>
        <end position="191"/>
    </location>
</feature>
<evidence type="ECO:0000256" key="3">
    <source>
        <dbReference type="SAM" id="SignalP"/>
    </source>
</evidence>
<dbReference type="SMART" id="SM00448">
    <property type="entry name" value="REC"/>
    <property type="match status" value="1"/>
</dbReference>
<proteinExistence type="predicted"/>
<accession>A0A3M4NW70</accession>
<evidence type="ECO:0000313" key="6">
    <source>
        <dbReference type="Proteomes" id="UP000271866"/>
    </source>
</evidence>
<evidence type="ECO:0000313" key="5">
    <source>
        <dbReference type="EMBL" id="RMQ69784.1"/>
    </source>
</evidence>
<dbReference type="SUPFAM" id="SSF52172">
    <property type="entry name" value="CheY-like"/>
    <property type="match status" value="1"/>
</dbReference>
<evidence type="ECO:0000259" key="4">
    <source>
        <dbReference type="PROSITE" id="PS50110"/>
    </source>
</evidence>
<dbReference type="EMBL" id="RBRK01000168">
    <property type="protein sequence ID" value="RMQ69784.1"/>
    <property type="molecule type" value="Genomic_DNA"/>
</dbReference>
<gene>
    <name evidence="5" type="ORF">ALP98_00786</name>
</gene>
<reference evidence="5 6" key="1">
    <citation type="submission" date="2018-08" db="EMBL/GenBank/DDBJ databases">
        <title>Recombination of ecologically and evolutionarily significant loci maintains genetic cohesion in the Pseudomonas syringae species complex.</title>
        <authorList>
            <person name="Dillon M."/>
            <person name="Thakur S."/>
            <person name="Almeida R.N.D."/>
            <person name="Weir B.S."/>
            <person name="Guttman D.S."/>
        </authorList>
    </citation>
    <scope>NUCLEOTIDE SEQUENCE [LARGE SCALE GENOMIC DNA]</scope>
    <source>
        <strain evidence="5 6">ICMP 11296</strain>
    </source>
</reference>
<feature type="signal peptide" evidence="3">
    <location>
        <begin position="1"/>
        <end position="25"/>
    </location>
</feature>
<dbReference type="InterPro" id="IPR050595">
    <property type="entry name" value="Bact_response_regulator"/>
</dbReference>
<dbReference type="Pfam" id="PF00072">
    <property type="entry name" value="Response_reg"/>
    <property type="match status" value="1"/>
</dbReference>
<dbReference type="AlphaFoldDB" id="A0A3M4NW70"/>
<evidence type="ECO:0000256" key="1">
    <source>
        <dbReference type="ARBA" id="ARBA00022553"/>
    </source>
</evidence>
<protein>
    <submittedName>
        <fullName evidence="5">Response regulator</fullName>
    </submittedName>
</protein>
<dbReference type="STRING" id="33069.AO065_14540"/>
<dbReference type="Gene3D" id="3.40.50.2300">
    <property type="match status" value="1"/>
</dbReference>